<name>A0A376BV02_9NEIS</name>
<evidence type="ECO:0000313" key="3">
    <source>
        <dbReference type="Proteomes" id="UP000254209"/>
    </source>
</evidence>
<organism evidence="2 3">
    <name type="scientific">Alysiella crassa</name>
    <dbReference type="NCBI Taxonomy" id="153491"/>
    <lineage>
        <taxon>Bacteria</taxon>
        <taxon>Pseudomonadati</taxon>
        <taxon>Pseudomonadota</taxon>
        <taxon>Betaproteobacteria</taxon>
        <taxon>Neisseriales</taxon>
        <taxon>Neisseriaceae</taxon>
        <taxon>Alysiella</taxon>
    </lineage>
</organism>
<proteinExistence type="predicted"/>
<accession>A0A376BV02</accession>
<dbReference type="Proteomes" id="UP000254209">
    <property type="component" value="Unassembled WGS sequence"/>
</dbReference>
<keyword evidence="3" id="KW-1185">Reference proteome</keyword>
<dbReference type="AlphaFoldDB" id="A0A376BV02"/>
<dbReference type="EMBL" id="UFSO01000003">
    <property type="protein sequence ID" value="SSY80615.1"/>
    <property type="molecule type" value="Genomic_DNA"/>
</dbReference>
<sequence length="308" mass="35215">MSPQPYPKIAPTTQVHQALQFAYDFFNRSLFFGELPPCLISLQRKAKTQGYFSFRRFISEDGRYTDEIALNPEFFGVLPVLDTLSTLVHEMCHLWQQHFGKPGRRGYHNKEWADKMEAIGLMPSDTHKPGGKRTGEHMGDYILEDGLFMQAARNLLKTEFSIHWYDVYPPYSASFGQAVTHTYLLNIDQSLKRPPALAVERGMRPLYQVKPNTQHIDITGEPTFRQPETELDLIQTELPHLPTHHEWVSTLDPAAPHRLLGEYNPVAAPPENRSNRLKYQCPSCLNAVWGKPNLNIICGDCSVHFQAV</sequence>
<dbReference type="GO" id="GO:0006950">
    <property type="term" value="P:response to stress"/>
    <property type="evidence" value="ECO:0007669"/>
    <property type="project" value="UniProtKB-ARBA"/>
</dbReference>
<dbReference type="Pfam" id="PF10263">
    <property type="entry name" value="SprT-like"/>
    <property type="match status" value="1"/>
</dbReference>
<evidence type="ECO:0000313" key="2">
    <source>
        <dbReference type="EMBL" id="SSY80615.1"/>
    </source>
</evidence>
<reference evidence="2 3" key="1">
    <citation type="submission" date="2018-06" db="EMBL/GenBank/DDBJ databases">
        <authorList>
            <consortium name="Pathogen Informatics"/>
            <person name="Doyle S."/>
        </authorList>
    </citation>
    <scope>NUCLEOTIDE SEQUENCE [LARGE SCALE GENOMIC DNA]</scope>
    <source>
        <strain evidence="2 3">NCTC10283</strain>
    </source>
</reference>
<feature type="domain" description="SprT-like" evidence="1">
    <location>
        <begin position="24"/>
        <end position="121"/>
    </location>
</feature>
<evidence type="ECO:0000259" key="1">
    <source>
        <dbReference type="Pfam" id="PF10263"/>
    </source>
</evidence>
<gene>
    <name evidence="2" type="ORF">NCTC10283_02175</name>
</gene>
<protein>
    <submittedName>
        <fullName evidence="2">SprT-like family</fullName>
    </submittedName>
</protein>
<dbReference type="InterPro" id="IPR006640">
    <property type="entry name" value="SprT-like_domain"/>
</dbReference>
<dbReference type="RefSeq" id="WP_034291408.1">
    <property type="nucleotide sequence ID" value="NZ_CP091519.2"/>
</dbReference>